<accession>A0A5C6FFK6</accession>
<reference evidence="2 3" key="1">
    <citation type="submission" date="2019-02" db="EMBL/GenBank/DDBJ databases">
        <title>Deep-cultivation of Planctomycetes and their phenomic and genomic characterization uncovers novel biology.</title>
        <authorList>
            <person name="Wiegand S."/>
            <person name="Jogler M."/>
            <person name="Boedeker C."/>
            <person name="Pinto D."/>
            <person name="Vollmers J."/>
            <person name="Rivas-Marin E."/>
            <person name="Kohn T."/>
            <person name="Peeters S.H."/>
            <person name="Heuer A."/>
            <person name="Rast P."/>
            <person name="Oberbeckmann S."/>
            <person name="Bunk B."/>
            <person name="Jeske O."/>
            <person name="Meyerdierks A."/>
            <person name="Storesund J.E."/>
            <person name="Kallscheuer N."/>
            <person name="Luecker S."/>
            <person name="Lage O.M."/>
            <person name="Pohl T."/>
            <person name="Merkel B.J."/>
            <person name="Hornburger P."/>
            <person name="Mueller R.-W."/>
            <person name="Bruemmer F."/>
            <person name="Labrenz M."/>
            <person name="Spormann A.M."/>
            <person name="Op Den Camp H."/>
            <person name="Overmann J."/>
            <person name="Amann R."/>
            <person name="Jetten M.S.M."/>
            <person name="Mascher T."/>
            <person name="Medema M.H."/>
            <person name="Devos D.P."/>
            <person name="Kaster A.-K."/>
            <person name="Ovreas L."/>
            <person name="Rohde M."/>
            <person name="Galperin M.Y."/>
            <person name="Jogler C."/>
        </authorList>
    </citation>
    <scope>NUCLEOTIDE SEQUENCE [LARGE SCALE GENOMIC DNA]</scope>
    <source>
        <strain evidence="2 3">Poly51</strain>
    </source>
</reference>
<dbReference type="Proteomes" id="UP000318288">
    <property type="component" value="Unassembled WGS sequence"/>
</dbReference>
<dbReference type="Gene3D" id="1.10.3210.10">
    <property type="entry name" value="Hypothetical protein af1432"/>
    <property type="match status" value="1"/>
</dbReference>
<dbReference type="InterPro" id="IPR037522">
    <property type="entry name" value="HD_GYP_dom"/>
</dbReference>
<dbReference type="AlphaFoldDB" id="A0A5C6FFK6"/>
<gene>
    <name evidence="2" type="primary">rpfG_1</name>
    <name evidence="2" type="ORF">Poly51_08740</name>
</gene>
<protein>
    <submittedName>
        <fullName evidence="2">Cyclic di-GMP phosphodiesterase response regulator RpfG</fullName>
        <ecNumber evidence="2">3.1.4.52</ecNumber>
    </submittedName>
</protein>
<dbReference type="SUPFAM" id="SSF109604">
    <property type="entry name" value="HD-domain/PDEase-like"/>
    <property type="match status" value="1"/>
</dbReference>
<organism evidence="2 3">
    <name type="scientific">Rubripirellula tenax</name>
    <dbReference type="NCBI Taxonomy" id="2528015"/>
    <lineage>
        <taxon>Bacteria</taxon>
        <taxon>Pseudomonadati</taxon>
        <taxon>Planctomycetota</taxon>
        <taxon>Planctomycetia</taxon>
        <taxon>Pirellulales</taxon>
        <taxon>Pirellulaceae</taxon>
        <taxon>Rubripirellula</taxon>
    </lineage>
</organism>
<sequence length="423" mass="46150">MKCKNVPLSLLKVGAILSSPIIDPVDSRVKLLAEGTVITDDFMRLLASRRIETVVLNQRDIAILFAFTPQGRRKKVPPPPAYIQSRKANDFSDALDSLVEDGGELSLTEGERSLSDEFVKPAGCAYANGLTIQWANESDKRIEYVNEFFADTAEKGANIGPLRITCAELLDRLVEDQDALVCWACAPYESDYPSRHGLHLAALAMAIGVEMGLGRTDLTELGIGCLMHDIGMHEVGLNMFDNAGPLVHGQLVRLADHPVKAIDIAGRFGNEISNLARFVIYQLHERGDGSGYPRGLTAESIHPLAKIAAVADAFIGMLTTRKHRTAIQGYYAVVNLLDEMKVGKFDPAAIRALLKATSLYPLGSRVTLTGHKIGRVIRSGGTDFVMPTIEMWDEDYPDRPPEIVNLKESPAYQITGSVPARAA</sequence>
<evidence type="ECO:0000313" key="3">
    <source>
        <dbReference type="Proteomes" id="UP000318288"/>
    </source>
</evidence>
<evidence type="ECO:0000313" key="2">
    <source>
        <dbReference type="EMBL" id="TWU60596.1"/>
    </source>
</evidence>
<dbReference type="CDD" id="cd00077">
    <property type="entry name" value="HDc"/>
    <property type="match status" value="1"/>
</dbReference>
<dbReference type="PANTHER" id="PTHR43155">
    <property type="entry name" value="CYCLIC DI-GMP PHOSPHODIESTERASE PA4108-RELATED"/>
    <property type="match status" value="1"/>
</dbReference>
<keyword evidence="2" id="KW-0378">Hydrolase</keyword>
<dbReference type="GO" id="GO:0071111">
    <property type="term" value="F:cyclic-guanylate-specific phosphodiesterase activity"/>
    <property type="evidence" value="ECO:0007669"/>
    <property type="project" value="UniProtKB-EC"/>
</dbReference>
<dbReference type="PROSITE" id="PS51832">
    <property type="entry name" value="HD_GYP"/>
    <property type="match status" value="1"/>
</dbReference>
<dbReference type="RefSeq" id="WP_146454523.1">
    <property type="nucleotide sequence ID" value="NZ_SJPW01000001.1"/>
</dbReference>
<dbReference type="Pfam" id="PF13487">
    <property type="entry name" value="HD_5"/>
    <property type="match status" value="1"/>
</dbReference>
<dbReference type="EC" id="3.1.4.52" evidence="2"/>
<dbReference type="OrthoDB" id="9759601at2"/>
<comment type="caution">
    <text evidence="2">The sequence shown here is derived from an EMBL/GenBank/DDBJ whole genome shotgun (WGS) entry which is preliminary data.</text>
</comment>
<feature type="domain" description="HD-GYP" evidence="1">
    <location>
        <begin position="171"/>
        <end position="369"/>
    </location>
</feature>
<keyword evidence="3" id="KW-1185">Reference proteome</keyword>
<evidence type="ECO:0000259" key="1">
    <source>
        <dbReference type="PROSITE" id="PS51832"/>
    </source>
</evidence>
<name>A0A5C6FFK6_9BACT</name>
<proteinExistence type="predicted"/>
<dbReference type="InterPro" id="IPR003607">
    <property type="entry name" value="HD/PDEase_dom"/>
</dbReference>
<dbReference type="PANTHER" id="PTHR43155:SF2">
    <property type="entry name" value="CYCLIC DI-GMP PHOSPHODIESTERASE PA4108"/>
    <property type="match status" value="1"/>
</dbReference>
<dbReference type="EMBL" id="SJPW01000001">
    <property type="protein sequence ID" value="TWU60596.1"/>
    <property type="molecule type" value="Genomic_DNA"/>
</dbReference>